<evidence type="ECO:0000313" key="1">
    <source>
        <dbReference type="EMBL" id="KIN96616.1"/>
    </source>
</evidence>
<dbReference type="EMBL" id="KN832043">
    <property type="protein sequence ID" value="KIN96616.1"/>
    <property type="molecule type" value="Genomic_DNA"/>
</dbReference>
<organism evidence="1 2">
    <name type="scientific">Pisolithus tinctorius Marx 270</name>
    <dbReference type="NCBI Taxonomy" id="870435"/>
    <lineage>
        <taxon>Eukaryota</taxon>
        <taxon>Fungi</taxon>
        <taxon>Dikarya</taxon>
        <taxon>Basidiomycota</taxon>
        <taxon>Agaricomycotina</taxon>
        <taxon>Agaricomycetes</taxon>
        <taxon>Agaricomycetidae</taxon>
        <taxon>Boletales</taxon>
        <taxon>Sclerodermatineae</taxon>
        <taxon>Pisolithaceae</taxon>
        <taxon>Pisolithus</taxon>
    </lineage>
</organism>
<reference evidence="1 2" key="1">
    <citation type="submission" date="2014-04" db="EMBL/GenBank/DDBJ databases">
        <authorList>
            <consortium name="DOE Joint Genome Institute"/>
            <person name="Kuo A."/>
            <person name="Kohler A."/>
            <person name="Costa M.D."/>
            <person name="Nagy L.G."/>
            <person name="Floudas D."/>
            <person name="Copeland A."/>
            <person name="Barry K.W."/>
            <person name="Cichocki N."/>
            <person name="Veneault-Fourrey C."/>
            <person name="LaButti K."/>
            <person name="Lindquist E.A."/>
            <person name="Lipzen A."/>
            <person name="Lundell T."/>
            <person name="Morin E."/>
            <person name="Murat C."/>
            <person name="Sun H."/>
            <person name="Tunlid A."/>
            <person name="Henrissat B."/>
            <person name="Grigoriev I.V."/>
            <person name="Hibbett D.S."/>
            <person name="Martin F."/>
            <person name="Nordberg H.P."/>
            <person name="Cantor M.N."/>
            <person name="Hua S.X."/>
        </authorList>
    </citation>
    <scope>NUCLEOTIDE SEQUENCE [LARGE SCALE GENOMIC DNA]</scope>
    <source>
        <strain evidence="1 2">Marx 270</strain>
    </source>
</reference>
<keyword evidence="2" id="KW-1185">Reference proteome</keyword>
<dbReference type="AlphaFoldDB" id="A0A0C3JG61"/>
<dbReference type="HOGENOM" id="CLU_1147573_0_0_1"/>
<dbReference type="Proteomes" id="UP000054217">
    <property type="component" value="Unassembled WGS sequence"/>
</dbReference>
<sequence>MMRPGVWRPVWTPRSTRIKRGPYICGCLDPFTQPLKSIDRLFLLVCAKIGKTVVFGYVQNPSSGASIPGLRLGPNIMLHDAVRNSLIVRNLLIALLELGLCGLPRFLSLPFPTLGFTTTRSAVFPDNLHNFDQNAKVEQRLWWQRLILSDCRQCRAEDRASNCTLSTVSCGRRATSCLIKSPATRSLVNTRMTCVRRPTIPTFLSNVDLPLSGLSAVLEVAASKVLRCIFQIASGSEVIVVL</sequence>
<dbReference type="InParanoid" id="A0A0C3JG61"/>
<proteinExistence type="predicted"/>
<name>A0A0C3JG61_PISTI</name>
<accession>A0A0C3JG61</accession>
<evidence type="ECO:0000313" key="2">
    <source>
        <dbReference type="Proteomes" id="UP000054217"/>
    </source>
</evidence>
<protein>
    <submittedName>
        <fullName evidence="1">Uncharacterized protein</fullName>
    </submittedName>
</protein>
<reference evidence="2" key="2">
    <citation type="submission" date="2015-01" db="EMBL/GenBank/DDBJ databases">
        <title>Evolutionary Origins and Diversification of the Mycorrhizal Mutualists.</title>
        <authorList>
            <consortium name="DOE Joint Genome Institute"/>
            <consortium name="Mycorrhizal Genomics Consortium"/>
            <person name="Kohler A."/>
            <person name="Kuo A."/>
            <person name="Nagy L.G."/>
            <person name="Floudas D."/>
            <person name="Copeland A."/>
            <person name="Barry K.W."/>
            <person name="Cichocki N."/>
            <person name="Veneault-Fourrey C."/>
            <person name="LaButti K."/>
            <person name="Lindquist E.A."/>
            <person name="Lipzen A."/>
            <person name="Lundell T."/>
            <person name="Morin E."/>
            <person name="Murat C."/>
            <person name="Riley R."/>
            <person name="Ohm R."/>
            <person name="Sun H."/>
            <person name="Tunlid A."/>
            <person name="Henrissat B."/>
            <person name="Grigoriev I.V."/>
            <person name="Hibbett D.S."/>
            <person name="Martin F."/>
        </authorList>
    </citation>
    <scope>NUCLEOTIDE SEQUENCE [LARGE SCALE GENOMIC DNA]</scope>
    <source>
        <strain evidence="2">Marx 270</strain>
    </source>
</reference>
<dbReference type="OrthoDB" id="10542942at2759"/>
<gene>
    <name evidence="1" type="ORF">M404DRAFT_241213</name>
</gene>